<sequence>MGSEAGVMSMPLQYPIARRDESVVDNYHGVAIFDPYRWIEDPDSKEVKDFVEKQMEVTESVLRNCNIGDSLRERLTKSYDYPRYGCPFKKGNKYFYFHNPGLCPHPILYMQESLNEEGEVLLDPNELSKDGTVALRVCEVSCDAKYLAYGLSSSGSDWLTLQVMNVDDKTVEPDELSWVKFTSISWTHDTKGFFYCRFPSPKESEKIKAGTELDVNYNHQLYYHFLGTKQSEDLLCWNDLENSTHILDSRLADDGKYLLMNICKGAARVNKFYCCDLSTLPNGLEGHRGKGNLPFVKVIDDFEAHYEAVANNDTIFTFLTNKDAPRYKLVRVDLKKPSIWSEVLHESKKDVIESVLPINENQMIVSYLSDCKHVVQIRDLEGGDLLHTLPIDIGSVDYISARRHDSVFFVKLSSFVTPGVVYQYDLTTIVPEMKVLREIMVPGFDQAMYHANQVFVRSKDGTHVPVFIVARKDIVLDGSHPCLLFGYGGYGVSLTPSFDITRVVLARHLGVVFCVANIRGGGEYGEEWHQAGSLANKQNCFDDFISIAEYLISSGYTNPSKLCIEGGSNGGLLIGACINQRPDLFGCALAHAGVMDMLRYHRFTIGHAWLPEFGCSDKEDEFHYLIKYSPLHNVKRPWEDPSIRANQYPSTMLLTADHDDRVVPLHTLKLLATMQHELCTSVKHSPQINPIIGRITSKCGHGCGSSTQKRIDKWADCYSFMAQALGAYWIE</sequence>
<reference evidence="1 2" key="2">
    <citation type="journal article" date="2022" name="Mol. Ecol. Resour.">
        <title>The genomes of chicory, endive, great burdock and yacon provide insights into Asteraceae paleo-polyploidization history and plant inulin production.</title>
        <authorList>
            <person name="Fan W."/>
            <person name="Wang S."/>
            <person name="Wang H."/>
            <person name="Wang A."/>
            <person name="Jiang F."/>
            <person name="Liu H."/>
            <person name="Zhao H."/>
            <person name="Xu D."/>
            <person name="Zhang Y."/>
        </authorList>
    </citation>
    <scope>NUCLEOTIDE SEQUENCE [LARGE SCALE GENOMIC DNA]</scope>
    <source>
        <strain evidence="2">cv. Punajuju</strain>
        <tissue evidence="1">Leaves</tissue>
    </source>
</reference>
<name>A0ACB9G5Y7_CICIN</name>
<accession>A0ACB9G5Y7</accession>
<dbReference type="Proteomes" id="UP001055811">
    <property type="component" value="Linkage Group LG02"/>
</dbReference>
<protein>
    <submittedName>
        <fullName evidence="1">Uncharacterized protein</fullName>
    </submittedName>
</protein>
<comment type="caution">
    <text evidence="1">The sequence shown here is derived from an EMBL/GenBank/DDBJ whole genome shotgun (WGS) entry which is preliminary data.</text>
</comment>
<keyword evidence="2" id="KW-1185">Reference proteome</keyword>
<organism evidence="1 2">
    <name type="scientific">Cichorium intybus</name>
    <name type="common">Chicory</name>
    <dbReference type="NCBI Taxonomy" id="13427"/>
    <lineage>
        <taxon>Eukaryota</taxon>
        <taxon>Viridiplantae</taxon>
        <taxon>Streptophyta</taxon>
        <taxon>Embryophyta</taxon>
        <taxon>Tracheophyta</taxon>
        <taxon>Spermatophyta</taxon>
        <taxon>Magnoliopsida</taxon>
        <taxon>eudicotyledons</taxon>
        <taxon>Gunneridae</taxon>
        <taxon>Pentapetalae</taxon>
        <taxon>asterids</taxon>
        <taxon>campanulids</taxon>
        <taxon>Asterales</taxon>
        <taxon>Asteraceae</taxon>
        <taxon>Cichorioideae</taxon>
        <taxon>Cichorieae</taxon>
        <taxon>Cichoriinae</taxon>
        <taxon>Cichorium</taxon>
    </lineage>
</organism>
<proteinExistence type="predicted"/>
<dbReference type="EMBL" id="CM042010">
    <property type="protein sequence ID" value="KAI3778480.1"/>
    <property type="molecule type" value="Genomic_DNA"/>
</dbReference>
<reference evidence="2" key="1">
    <citation type="journal article" date="2022" name="Mol. Ecol. Resour.">
        <title>The genomes of chicory, endive, great burdock and yacon provide insights into Asteraceae palaeo-polyploidization history and plant inulin production.</title>
        <authorList>
            <person name="Fan W."/>
            <person name="Wang S."/>
            <person name="Wang H."/>
            <person name="Wang A."/>
            <person name="Jiang F."/>
            <person name="Liu H."/>
            <person name="Zhao H."/>
            <person name="Xu D."/>
            <person name="Zhang Y."/>
        </authorList>
    </citation>
    <scope>NUCLEOTIDE SEQUENCE [LARGE SCALE GENOMIC DNA]</scope>
    <source>
        <strain evidence="2">cv. Punajuju</strain>
    </source>
</reference>
<gene>
    <name evidence="1" type="ORF">L2E82_07814</name>
</gene>
<evidence type="ECO:0000313" key="1">
    <source>
        <dbReference type="EMBL" id="KAI3778480.1"/>
    </source>
</evidence>
<evidence type="ECO:0000313" key="2">
    <source>
        <dbReference type="Proteomes" id="UP001055811"/>
    </source>
</evidence>